<reference evidence="1 2" key="1">
    <citation type="journal article" date="2017" name="Arch. Microbiol.">
        <title>Mariprofundus micogutta sp. nov., a novel iron-oxidizing zetaproteobacterium isolated from a deep-sea hydrothermal field at the Bayonnaise knoll of the Izu-Ogasawara arc, and a description of Mariprofundales ord. nov. and Zetaproteobacteria classis nov.</title>
        <authorList>
            <person name="Makita H."/>
            <person name="Tanaka E."/>
            <person name="Mitsunobu S."/>
            <person name="Miyazaki M."/>
            <person name="Nunoura T."/>
            <person name="Uematsu K."/>
            <person name="Takaki Y."/>
            <person name="Nishi S."/>
            <person name="Shimamura S."/>
            <person name="Takai K."/>
        </authorList>
    </citation>
    <scope>NUCLEOTIDE SEQUENCE [LARGE SCALE GENOMIC DNA]</scope>
    <source>
        <strain evidence="1 2">ET2</strain>
    </source>
</reference>
<organism evidence="1 2">
    <name type="scientific">Mariprofundus micogutta</name>
    <dbReference type="NCBI Taxonomy" id="1921010"/>
    <lineage>
        <taxon>Bacteria</taxon>
        <taxon>Pseudomonadati</taxon>
        <taxon>Pseudomonadota</taxon>
        <taxon>Candidatius Mariprofundia</taxon>
        <taxon>Mariprofundales</taxon>
        <taxon>Mariprofundaceae</taxon>
        <taxon>Mariprofundus</taxon>
    </lineage>
</organism>
<keyword evidence="2" id="KW-1185">Reference proteome</keyword>
<comment type="caution">
    <text evidence="1">The sequence shown here is derived from an EMBL/GenBank/DDBJ whole genome shotgun (WGS) entry which is preliminary data.</text>
</comment>
<gene>
    <name evidence="1" type="ORF">MMIC_P1753</name>
</gene>
<dbReference type="EMBL" id="BDFD01000015">
    <property type="protein sequence ID" value="GAV20779.1"/>
    <property type="molecule type" value="Genomic_DNA"/>
</dbReference>
<evidence type="ECO:0000313" key="2">
    <source>
        <dbReference type="Proteomes" id="UP000231632"/>
    </source>
</evidence>
<dbReference type="Proteomes" id="UP000231632">
    <property type="component" value="Unassembled WGS sequence"/>
</dbReference>
<accession>A0A1L8CPM1</accession>
<dbReference type="AlphaFoldDB" id="A0A1L8CPM1"/>
<protein>
    <submittedName>
        <fullName evidence="1">Uncharacterized protein</fullName>
    </submittedName>
</protein>
<evidence type="ECO:0000313" key="1">
    <source>
        <dbReference type="EMBL" id="GAV20779.1"/>
    </source>
</evidence>
<proteinExistence type="predicted"/>
<name>A0A1L8CPM1_9PROT</name>
<sequence length="73" mass="8388">MAGGAKYPRQEVLMESIRAQRIADRFAGNLNFMVKSCSGGLLVRYHQHTHYFVRESCFWSYVYMAAGLPVEKL</sequence>